<dbReference type="AlphaFoldDB" id="A0A518CA29"/>
<dbReference type="Gene3D" id="3.30.559.10">
    <property type="entry name" value="Chloramphenicol acetyltransferase-like domain"/>
    <property type="match status" value="1"/>
</dbReference>
<dbReference type="SUPFAM" id="SSF52777">
    <property type="entry name" value="CoA-dependent acyltransferases"/>
    <property type="match status" value="1"/>
</dbReference>
<protein>
    <submittedName>
        <fullName evidence="1">Branched-chain alpha-keto acid dehydrogenase subunit E2</fullName>
    </submittedName>
</protein>
<accession>A0A518CA29</accession>
<dbReference type="Proteomes" id="UP000318626">
    <property type="component" value="Chromosome"/>
</dbReference>
<organism evidence="1 2">
    <name type="scientific">Bremerella volcania</name>
    <dbReference type="NCBI Taxonomy" id="2527984"/>
    <lineage>
        <taxon>Bacteria</taxon>
        <taxon>Pseudomonadati</taxon>
        <taxon>Planctomycetota</taxon>
        <taxon>Planctomycetia</taxon>
        <taxon>Pirellulales</taxon>
        <taxon>Pirellulaceae</taxon>
        <taxon>Bremerella</taxon>
    </lineage>
</organism>
<reference evidence="2" key="1">
    <citation type="submission" date="2019-02" db="EMBL/GenBank/DDBJ databases">
        <title>Deep-cultivation of Planctomycetes and their phenomic and genomic characterization uncovers novel biology.</title>
        <authorList>
            <person name="Wiegand S."/>
            <person name="Jogler M."/>
            <person name="Boedeker C."/>
            <person name="Pinto D."/>
            <person name="Vollmers J."/>
            <person name="Rivas-Marin E."/>
            <person name="Kohn T."/>
            <person name="Peeters S.H."/>
            <person name="Heuer A."/>
            <person name="Rast P."/>
            <person name="Oberbeckmann S."/>
            <person name="Bunk B."/>
            <person name="Jeske O."/>
            <person name="Meyerdierks A."/>
            <person name="Storesund J.E."/>
            <person name="Kallscheuer N."/>
            <person name="Luecker S."/>
            <person name="Lage O.M."/>
            <person name="Pohl T."/>
            <person name="Merkel B.J."/>
            <person name="Hornburger P."/>
            <person name="Mueller R.-W."/>
            <person name="Bruemmer F."/>
            <person name="Labrenz M."/>
            <person name="Spormann A.M."/>
            <person name="Op den Camp H."/>
            <person name="Overmann J."/>
            <person name="Amann R."/>
            <person name="Jetten M.S.M."/>
            <person name="Mascher T."/>
            <person name="Medema M.H."/>
            <person name="Devos D.P."/>
            <person name="Kaster A.-K."/>
            <person name="Ovreas L."/>
            <person name="Rohde M."/>
            <person name="Galperin M.Y."/>
            <person name="Jogler C."/>
        </authorList>
    </citation>
    <scope>NUCLEOTIDE SEQUENCE [LARGE SCALE GENOMIC DNA]</scope>
    <source>
        <strain evidence="2">Pan97</strain>
    </source>
</reference>
<evidence type="ECO:0000313" key="1">
    <source>
        <dbReference type="EMBL" id="QDU76087.1"/>
    </source>
</evidence>
<sequence>MNNPKSPVPADRISTRGWLRWLPTGMPAHRALVTDLMWLHRTMPTVSQVKTFDLSELRTVRKACPRRISWAIAFLRAYALTALEFPSLRRTYLTWPWPHLYEHPQTVGNLVVSRQVSSESWLFFAPIADAENFTLDRQQGLLERYQTGPVEEVFKNQVRLAHYPFFVRRLLWWLRFHGSPGKRIKRLGTFAVTTVAGQGVTILDPRAPVTSTLTYGPINEAGQCSVTIAYDHRVMDGKEVAEILIATERIMQTRIVREFHELAQLHRSRSKAA</sequence>
<dbReference type="KEGG" id="bvo:Pan97_31320"/>
<dbReference type="InterPro" id="IPR023213">
    <property type="entry name" value="CAT-like_dom_sf"/>
</dbReference>
<keyword evidence="2" id="KW-1185">Reference proteome</keyword>
<gene>
    <name evidence="1" type="ORF">Pan97_31320</name>
</gene>
<evidence type="ECO:0000313" key="2">
    <source>
        <dbReference type="Proteomes" id="UP000318626"/>
    </source>
</evidence>
<dbReference type="EMBL" id="CP036289">
    <property type="protein sequence ID" value="QDU76087.1"/>
    <property type="molecule type" value="Genomic_DNA"/>
</dbReference>
<proteinExistence type="predicted"/>
<name>A0A518CA29_9BACT</name>